<evidence type="ECO:0000313" key="1">
    <source>
        <dbReference type="EMBL" id="PNF17980.1"/>
    </source>
</evidence>
<dbReference type="EMBL" id="NEVH01023309">
    <property type="protein sequence ID" value="PNF17980.1"/>
    <property type="molecule type" value="Genomic_DNA"/>
</dbReference>
<dbReference type="AlphaFoldDB" id="A0A2J7PNQ6"/>
<dbReference type="InParanoid" id="A0A2J7PNQ6"/>
<dbReference type="InterPro" id="IPR052709">
    <property type="entry name" value="Transposase-MT_Hybrid"/>
</dbReference>
<protein>
    <recommendedName>
        <fullName evidence="3">Mariner Mos1 transposase</fullName>
    </recommendedName>
</protein>
<sequence>MLGKLDYPKVCSRWVPQMLTQDHKTHRMEVCQELLHQFEAEGDKFLDSIVTGDETWCHHYEPESKRQSMEWRHPDSPRKKKFKTQPSVGKVMCTIFWDRRGVIFESVNSERYKTTVTKLKARISQVRPEKQKTFRLQHDNARPHTSLANTAHIAKFGWTVLPHPPYSPNLAPSDFHLFGPMKDGLRGQHFPDNDAVIVAVRKWLASAGADFNGRGIQALVHRWQKCITNGGDYVEK</sequence>
<name>A0A2J7PNQ6_9NEOP</name>
<dbReference type="Proteomes" id="UP000235965">
    <property type="component" value="Unassembled WGS sequence"/>
</dbReference>
<dbReference type="InterPro" id="IPR036397">
    <property type="entry name" value="RNaseH_sf"/>
</dbReference>
<comment type="caution">
    <text evidence="1">The sequence shown here is derived from an EMBL/GenBank/DDBJ whole genome shotgun (WGS) entry which is preliminary data.</text>
</comment>
<dbReference type="InterPro" id="IPR001888">
    <property type="entry name" value="Transposase_1"/>
</dbReference>
<reference evidence="1 2" key="1">
    <citation type="submission" date="2017-12" db="EMBL/GenBank/DDBJ databases">
        <title>Hemimetabolous genomes reveal molecular basis of termite eusociality.</title>
        <authorList>
            <person name="Harrison M.C."/>
            <person name="Jongepier E."/>
            <person name="Robertson H.M."/>
            <person name="Arning N."/>
            <person name="Bitard-Feildel T."/>
            <person name="Chao H."/>
            <person name="Childers C.P."/>
            <person name="Dinh H."/>
            <person name="Doddapaneni H."/>
            <person name="Dugan S."/>
            <person name="Gowin J."/>
            <person name="Greiner C."/>
            <person name="Han Y."/>
            <person name="Hu H."/>
            <person name="Hughes D.S.T."/>
            <person name="Huylmans A.-K."/>
            <person name="Kemena C."/>
            <person name="Kremer L.P.M."/>
            <person name="Lee S.L."/>
            <person name="Lopez-Ezquerra A."/>
            <person name="Mallet L."/>
            <person name="Monroy-Kuhn J.M."/>
            <person name="Moser A."/>
            <person name="Murali S.C."/>
            <person name="Muzny D.M."/>
            <person name="Otani S."/>
            <person name="Piulachs M.-D."/>
            <person name="Poelchau M."/>
            <person name="Qu J."/>
            <person name="Schaub F."/>
            <person name="Wada-Katsumata A."/>
            <person name="Worley K.C."/>
            <person name="Xie Q."/>
            <person name="Ylla G."/>
            <person name="Poulsen M."/>
            <person name="Gibbs R.A."/>
            <person name="Schal C."/>
            <person name="Richards S."/>
            <person name="Belles X."/>
            <person name="Korb J."/>
            <person name="Bornberg-Bauer E."/>
        </authorList>
    </citation>
    <scope>NUCLEOTIDE SEQUENCE [LARGE SCALE GENOMIC DNA]</scope>
    <source>
        <tissue evidence="1">Whole body</tissue>
    </source>
</reference>
<organism evidence="1 2">
    <name type="scientific">Cryptotermes secundus</name>
    <dbReference type="NCBI Taxonomy" id="105785"/>
    <lineage>
        <taxon>Eukaryota</taxon>
        <taxon>Metazoa</taxon>
        <taxon>Ecdysozoa</taxon>
        <taxon>Arthropoda</taxon>
        <taxon>Hexapoda</taxon>
        <taxon>Insecta</taxon>
        <taxon>Pterygota</taxon>
        <taxon>Neoptera</taxon>
        <taxon>Polyneoptera</taxon>
        <taxon>Dictyoptera</taxon>
        <taxon>Blattodea</taxon>
        <taxon>Blattoidea</taxon>
        <taxon>Termitoidae</taxon>
        <taxon>Kalotermitidae</taxon>
        <taxon>Cryptotermitinae</taxon>
        <taxon>Cryptotermes</taxon>
    </lineage>
</organism>
<accession>A0A2J7PNQ6</accession>
<gene>
    <name evidence="1" type="ORF">B7P43_G17450</name>
</gene>
<evidence type="ECO:0008006" key="3">
    <source>
        <dbReference type="Google" id="ProtNLM"/>
    </source>
</evidence>
<evidence type="ECO:0000313" key="2">
    <source>
        <dbReference type="Proteomes" id="UP000235965"/>
    </source>
</evidence>
<dbReference type="STRING" id="105785.A0A2J7PNQ6"/>
<dbReference type="GO" id="GO:0003676">
    <property type="term" value="F:nucleic acid binding"/>
    <property type="evidence" value="ECO:0007669"/>
    <property type="project" value="InterPro"/>
</dbReference>
<dbReference type="OrthoDB" id="7552988at2759"/>
<dbReference type="Pfam" id="PF01359">
    <property type="entry name" value="Transposase_1"/>
    <property type="match status" value="1"/>
</dbReference>
<keyword evidence="2" id="KW-1185">Reference proteome</keyword>
<dbReference type="Gene3D" id="3.30.420.10">
    <property type="entry name" value="Ribonuclease H-like superfamily/Ribonuclease H"/>
    <property type="match status" value="1"/>
</dbReference>
<proteinExistence type="predicted"/>
<dbReference type="PANTHER" id="PTHR46060">
    <property type="entry name" value="MARINER MOS1 TRANSPOSASE-LIKE PROTEIN"/>
    <property type="match status" value="1"/>
</dbReference>
<dbReference type="PANTHER" id="PTHR46060:SF1">
    <property type="entry name" value="MARINER MOS1 TRANSPOSASE-LIKE PROTEIN"/>
    <property type="match status" value="1"/>
</dbReference>